<feature type="domain" description="HTH lysR-type" evidence="6">
    <location>
        <begin position="2"/>
        <end position="59"/>
    </location>
</feature>
<dbReference type="PROSITE" id="PS50931">
    <property type="entry name" value="HTH_LYSR"/>
    <property type="match status" value="1"/>
</dbReference>
<name>A0A5E4WX38_9BURK</name>
<keyword evidence="4" id="KW-0804">Transcription</keyword>
<organism evidence="7 8">
    <name type="scientific">Pandoraea terrae</name>
    <dbReference type="NCBI Taxonomy" id="1537710"/>
    <lineage>
        <taxon>Bacteria</taxon>
        <taxon>Pseudomonadati</taxon>
        <taxon>Pseudomonadota</taxon>
        <taxon>Betaproteobacteria</taxon>
        <taxon>Burkholderiales</taxon>
        <taxon>Burkholderiaceae</taxon>
        <taxon>Pandoraea</taxon>
    </lineage>
</organism>
<comment type="similarity">
    <text evidence="1">Belongs to the LysR transcriptional regulatory family.</text>
</comment>
<evidence type="ECO:0000256" key="4">
    <source>
        <dbReference type="ARBA" id="ARBA00023163"/>
    </source>
</evidence>
<dbReference type="Gene3D" id="3.40.190.290">
    <property type="match status" value="1"/>
</dbReference>
<dbReference type="GO" id="GO:0000976">
    <property type="term" value="F:transcription cis-regulatory region binding"/>
    <property type="evidence" value="ECO:0007669"/>
    <property type="project" value="TreeGrafter"/>
</dbReference>
<sequence>MVTFKQLEAIYWVVQAGGFSQAARKLHTTQSAISKRVHELETLFDTLLFDRAQRTARLTEKGEEMFMLAKRLLEQRDASVEQFGRPDVVERRLRIGITELTAMTWLPKLVNQIHLHYPKVVIEPDVDMSINLREKLLADDIELMIVPDAYPDPHFASKPVGKVENVWMCKPGLIDSNRTIPLHELATYRLLADKSGTGMLYDRWFKSNGFQSPEIITSNSIVALIGMAVSGLGISYFPKHCLSQMNAMGMLKPLDVTPGLPDVTYVATYKSELRSSLIASIVELAQECCDFRVMLQT</sequence>
<dbReference type="CDD" id="cd05466">
    <property type="entry name" value="PBP2_LTTR_substrate"/>
    <property type="match status" value="1"/>
</dbReference>
<evidence type="ECO:0000256" key="5">
    <source>
        <dbReference type="SAM" id="Phobius"/>
    </source>
</evidence>
<keyword evidence="3" id="KW-0238">DNA-binding</keyword>
<dbReference type="GO" id="GO:0003700">
    <property type="term" value="F:DNA-binding transcription factor activity"/>
    <property type="evidence" value="ECO:0007669"/>
    <property type="project" value="InterPro"/>
</dbReference>
<evidence type="ECO:0000256" key="1">
    <source>
        <dbReference type="ARBA" id="ARBA00009437"/>
    </source>
</evidence>
<dbReference type="EMBL" id="CABPRZ010000015">
    <property type="protein sequence ID" value="VVE29397.1"/>
    <property type="molecule type" value="Genomic_DNA"/>
</dbReference>
<dbReference type="SUPFAM" id="SSF46785">
    <property type="entry name" value="Winged helix' DNA-binding domain"/>
    <property type="match status" value="1"/>
</dbReference>
<keyword evidence="8" id="KW-1185">Reference proteome</keyword>
<dbReference type="InterPro" id="IPR000847">
    <property type="entry name" value="LysR_HTH_N"/>
</dbReference>
<keyword evidence="2" id="KW-0805">Transcription regulation</keyword>
<protein>
    <submittedName>
        <fullName evidence="7">LysR family transcriptional regulator</fullName>
    </submittedName>
</protein>
<feature type="transmembrane region" description="Helical" evidence="5">
    <location>
        <begin position="220"/>
        <end position="238"/>
    </location>
</feature>
<dbReference type="PRINTS" id="PR00039">
    <property type="entry name" value="HTHLYSR"/>
</dbReference>
<evidence type="ECO:0000256" key="2">
    <source>
        <dbReference type="ARBA" id="ARBA00023015"/>
    </source>
</evidence>
<dbReference type="OrthoDB" id="9786526at2"/>
<dbReference type="PANTHER" id="PTHR30126">
    <property type="entry name" value="HTH-TYPE TRANSCRIPTIONAL REGULATOR"/>
    <property type="match status" value="1"/>
</dbReference>
<evidence type="ECO:0000259" key="6">
    <source>
        <dbReference type="PROSITE" id="PS50931"/>
    </source>
</evidence>
<gene>
    <name evidence="7" type="ORF">PTE30175_03474</name>
</gene>
<dbReference type="Pfam" id="PF00126">
    <property type="entry name" value="HTH_1"/>
    <property type="match status" value="1"/>
</dbReference>
<dbReference type="AlphaFoldDB" id="A0A5E4WX38"/>
<dbReference type="SUPFAM" id="SSF53850">
    <property type="entry name" value="Periplasmic binding protein-like II"/>
    <property type="match status" value="1"/>
</dbReference>
<dbReference type="InterPro" id="IPR036388">
    <property type="entry name" value="WH-like_DNA-bd_sf"/>
</dbReference>
<keyword evidence="5" id="KW-0812">Transmembrane</keyword>
<evidence type="ECO:0000313" key="7">
    <source>
        <dbReference type="EMBL" id="VVE29397.1"/>
    </source>
</evidence>
<dbReference type="Pfam" id="PF03466">
    <property type="entry name" value="LysR_substrate"/>
    <property type="match status" value="1"/>
</dbReference>
<keyword evidence="5" id="KW-1133">Transmembrane helix</keyword>
<dbReference type="PANTHER" id="PTHR30126:SF77">
    <property type="entry name" value="TRANSCRIPTIONAL REGULATORY PROTEIN"/>
    <property type="match status" value="1"/>
</dbReference>
<evidence type="ECO:0000256" key="3">
    <source>
        <dbReference type="ARBA" id="ARBA00023125"/>
    </source>
</evidence>
<dbReference type="Gene3D" id="1.10.10.10">
    <property type="entry name" value="Winged helix-like DNA-binding domain superfamily/Winged helix DNA-binding domain"/>
    <property type="match status" value="1"/>
</dbReference>
<accession>A0A5E4WX38</accession>
<evidence type="ECO:0000313" key="8">
    <source>
        <dbReference type="Proteomes" id="UP000414233"/>
    </source>
</evidence>
<dbReference type="InterPro" id="IPR036390">
    <property type="entry name" value="WH_DNA-bd_sf"/>
</dbReference>
<proteinExistence type="inferred from homology"/>
<dbReference type="InterPro" id="IPR005119">
    <property type="entry name" value="LysR_subst-bd"/>
</dbReference>
<dbReference type="Proteomes" id="UP000414233">
    <property type="component" value="Unassembled WGS sequence"/>
</dbReference>
<reference evidence="7 8" key="1">
    <citation type="submission" date="2019-08" db="EMBL/GenBank/DDBJ databases">
        <authorList>
            <person name="Peeters C."/>
        </authorList>
    </citation>
    <scope>NUCLEOTIDE SEQUENCE [LARGE SCALE GENOMIC DNA]</scope>
    <source>
        <strain evidence="7 8">LMG 30175</strain>
    </source>
</reference>
<keyword evidence="5" id="KW-0472">Membrane</keyword>
<dbReference type="RefSeq" id="WP_150698310.1">
    <property type="nucleotide sequence ID" value="NZ_CABPRZ010000015.1"/>
</dbReference>